<dbReference type="InterPro" id="IPR007484">
    <property type="entry name" value="Peptidase_M28"/>
</dbReference>
<dbReference type="PANTHER" id="PTHR12147:SF26">
    <property type="entry name" value="PEPTIDASE M28 DOMAIN-CONTAINING PROTEIN"/>
    <property type="match status" value="1"/>
</dbReference>
<evidence type="ECO:0000259" key="2">
    <source>
        <dbReference type="Pfam" id="PF04389"/>
    </source>
</evidence>
<feature type="chain" id="PRO_5017635695" evidence="1">
    <location>
        <begin position="19"/>
        <end position="510"/>
    </location>
</feature>
<dbReference type="AlphaFoldDB" id="A0A3B7MQH2"/>
<dbReference type="GO" id="GO:0008235">
    <property type="term" value="F:metalloexopeptidase activity"/>
    <property type="evidence" value="ECO:0007669"/>
    <property type="project" value="InterPro"/>
</dbReference>
<keyword evidence="4" id="KW-1185">Reference proteome</keyword>
<dbReference type="RefSeq" id="WP_119051107.1">
    <property type="nucleotide sequence ID" value="NZ_CP032157.1"/>
</dbReference>
<dbReference type="PANTHER" id="PTHR12147">
    <property type="entry name" value="METALLOPEPTIDASE M28 FAMILY MEMBER"/>
    <property type="match status" value="1"/>
</dbReference>
<dbReference type="Gene3D" id="3.40.630.10">
    <property type="entry name" value="Zn peptidases"/>
    <property type="match status" value="1"/>
</dbReference>
<dbReference type="SUPFAM" id="SSF52025">
    <property type="entry name" value="PA domain"/>
    <property type="match status" value="1"/>
</dbReference>
<feature type="domain" description="Peptidase M28" evidence="2">
    <location>
        <begin position="274"/>
        <end position="485"/>
    </location>
</feature>
<dbReference type="InterPro" id="IPR045175">
    <property type="entry name" value="M28_fam"/>
</dbReference>
<keyword evidence="1" id="KW-0732">Signal</keyword>
<sequence length="510" mass="56016">MRRLCLVMALAAPWGVMAQKAANPVTYANSITAEDLKKHLYIVAGAEMEGRETATEGQRKAAAYIENYFKQLGLAPGVNGGYQQPYPVFQDSLVKASIDINGKKFQPFTDFAANLSSSNSSAFMASEVVFVGYGISDSTRDDYKGIDARGKVVLVLAGTPPATQQPAPGTRRGFGVSPVIEAALKNGAIAVLQVQPGFPRRTGSTRGFQYVNGFRKTIYPNLYAVSDQVAEAIMGTDYAAAKDAMKAGNPTAKSYAANVTVDFNKVVTELQSTNVIGFLEGTDKKDEYVFLTAHYDHIGKTAAGVINYGADDDGSGTVSILELAEAFVKAKAAGKGPRRSIVFMTVSGEEKGLWGSAYYGDHPVYPLEKTTVDLNIDMIGRIDPKRKIGDSTNYVFVVGDDKLSSDLRPISEAMNKKYTKLELDYKFNEPNDPERIYYRSDHFNFARKGVPIIFYFNGTHDDYHRPGDTPDKINYELMAKRAKLVFFTAWDMANRNDMLKRDIPLDLPAR</sequence>
<dbReference type="SUPFAM" id="SSF53187">
    <property type="entry name" value="Zn-dependent exopeptidases"/>
    <property type="match status" value="1"/>
</dbReference>
<feature type="signal peptide" evidence="1">
    <location>
        <begin position="1"/>
        <end position="18"/>
    </location>
</feature>
<evidence type="ECO:0000313" key="4">
    <source>
        <dbReference type="Proteomes" id="UP000263900"/>
    </source>
</evidence>
<reference evidence="3 4" key="1">
    <citation type="submission" date="2018-09" db="EMBL/GenBank/DDBJ databases">
        <title>Genome sequencing of strain 6GH32-13.</title>
        <authorList>
            <person name="Weon H.-Y."/>
            <person name="Heo J."/>
            <person name="Kwon S.-W."/>
        </authorList>
    </citation>
    <scope>NUCLEOTIDE SEQUENCE [LARGE SCALE GENOMIC DNA]</scope>
    <source>
        <strain evidence="3 4">5GH32-13</strain>
    </source>
</reference>
<dbReference type="KEGG" id="pseg:D3H65_15085"/>
<organism evidence="3 4">
    <name type="scientific">Paraflavitalea soli</name>
    <dbReference type="NCBI Taxonomy" id="2315862"/>
    <lineage>
        <taxon>Bacteria</taxon>
        <taxon>Pseudomonadati</taxon>
        <taxon>Bacteroidota</taxon>
        <taxon>Chitinophagia</taxon>
        <taxon>Chitinophagales</taxon>
        <taxon>Chitinophagaceae</taxon>
        <taxon>Paraflavitalea</taxon>
    </lineage>
</organism>
<proteinExistence type="predicted"/>
<dbReference type="PROSITE" id="PS00018">
    <property type="entry name" value="EF_HAND_1"/>
    <property type="match status" value="1"/>
</dbReference>
<dbReference type="InterPro" id="IPR018247">
    <property type="entry name" value="EF_Hand_1_Ca_BS"/>
</dbReference>
<dbReference type="Gene3D" id="3.50.30.30">
    <property type="match status" value="1"/>
</dbReference>
<protein>
    <submittedName>
        <fullName evidence="3">Peptidase M28</fullName>
    </submittedName>
</protein>
<dbReference type="OrthoDB" id="9764939at2"/>
<gene>
    <name evidence="3" type="ORF">D3H65_15085</name>
</gene>
<dbReference type="Pfam" id="PF04389">
    <property type="entry name" value="Peptidase_M28"/>
    <property type="match status" value="1"/>
</dbReference>
<accession>A0A3B7MQH2</accession>
<dbReference type="GO" id="GO:0006508">
    <property type="term" value="P:proteolysis"/>
    <property type="evidence" value="ECO:0007669"/>
    <property type="project" value="InterPro"/>
</dbReference>
<dbReference type="InterPro" id="IPR046450">
    <property type="entry name" value="PA_dom_sf"/>
</dbReference>
<evidence type="ECO:0000313" key="3">
    <source>
        <dbReference type="EMBL" id="AXY75226.1"/>
    </source>
</evidence>
<evidence type="ECO:0000256" key="1">
    <source>
        <dbReference type="SAM" id="SignalP"/>
    </source>
</evidence>
<name>A0A3B7MQH2_9BACT</name>
<dbReference type="EMBL" id="CP032157">
    <property type="protein sequence ID" value="AXY75226.1"/>
    <property type="molecule type" value="Genomic_DNA"/>
</dbReference>
<dbReference type="Proteomes" id="UP000263900">
    <property type="component" value="Chromosome"/>
</dbReference>